<dbReference type="PANTHER" id="PTHR47163">
    <property type="entry name" value="DDE_TNP_IS1595 DOMAIN-CONTAINING PROTEIN"/>
    <property type="match status" value="1"/>
</dbReference>
<dbReference type="InterPro" id="IPR053164">
    <property type="entry name" value="IS1016-like_transposase"/>
</dbReference>
<feature type="transmembrane region" description="Helical" evidence="1">
    <location>
        <begin position="106"/>
        <end position="126"/>
    </location>
</feature>
<keyword evidence="2" id="KW-1185">Reference proteome</keyword>
<proteinExistence type="predicted"/>
<dbReference type="WBParaSite" id="PgE038_g005_t01">
    <property type="protein sequence ID" value="PgE038_g005_t01"/>
    <property type="gene ID" value="PgE038_g005"/>
</dbReference>
<evidence type="ECO:0000313" key="3">
    <source>
        <dbReference type="WBParaSite" id="PgE038_g005_t01"/>
    </source>
</evidence>
<dbReference type="Proteomes" id="UP000887569">
    <property type="component" value="Unplaced"/>
</dbReference>
<reference evidence="3" key="1">
    <citation type="submission" date="2022-11" db="UniProtKB">
        <authorList>
            <consortium name="WormBaseParasite"/>
        </authorList>
    </citation>
    <scope>IDENTIFICATION</scope>
</reference>
<keyword evidence="1" id="KW-1133">Transmembrane helix</keyword>
<protein>
    <submittedName>
        <fullName evidence="3">Tc1-like transposase DDE domain-containing protein</fullName>
    </submittedName>
</protein>
<keyword evidence="1" id="KW-0812">Transmembrane</keyword>
<feature type="transmembrane region" description="Helical" evidence="1">
    <location>
        <begin position="132"/>
        <end position="151"/>
    </location>
</feature>
<accession>A0A914ZYY9</accession>
<sequence>MFVAVERGTANAVIFKVPDRTGAALQVDHSQNVAQTVMHSDEPLPVHANPIEGMWSHAKRKFKEMLGTSKENFESYIFEFIFRRMTKHSEFPCLIDTAGLLYDPPLAPLLLLLLLLLFLFFLWLLLLLCLLLSLFLFLLWLLLTSVLLLTLL</sequence>
<evidence type="ECO:0000313" key="2">
    <source>
        <dbReference type="Proteomes" id="UP000887569"/>
    </source>
</evidence>
<keyword evidence="1" id="KW-0472">Membrane</keyword>
<organism evidence="2 3">
    <name type="scientific">Parascaris univalens</name>
    <name type="common">Nematode worm</name>
    <dbReference type="NCBI Taxonomy" id="6257"/>
    <lineage>
        <taxon>Eukaryota</taxon>
        <taxon>Metazoa</taxon>
        <taxon>Ecdysozoa</taxon>
        <taxon>Nematoda</taxon>
        <taxon>Chromadorea</taxon>
        <taxon>Rhabditida</taxon>
        <taxon>Spirurina</taxon>
        <taxon>Ascaridomorpha</taxon>
        <taxon>Ascaridoidea</taxon>
        <taxon>Ascarididae</taxon>
        <taxon>Parascaris</taxon>
    </lineage>
</organism>
<dbReference type="PANTHER" id="PTHR47163:SF2">
    <property type="entry name" value="SI:DKEY-17M8.2"/>
    <property type="match status" value="1"/>
</dbReference>
<name>A0A914ZYY9_PARUN</name>
<evidence type="ECO:0000256" key="1">
    <source>
        <dbReference type="SAM" id="Phobius"/>
    </source>
</evidence>
<dbReference type="AlphaFoldDB" id="A0A914ZYY9"/>